<evidence type="ECO:0000256" key="4">
    <source>
        <dbReference type="ARBA" id="ARBA00022741"/>
    </source>
</evidence>
<feature type="binding site" evidence="9">
    <location>
        <position position="87"/>
    </location>
    <ligand>
        <name>substrate</name>
    </ligand>
</feature>
<keyword evidence="14" id="KW-1185">Reference proteome</keyword>
<reference evidence="12 14" key="5">
    <citation type="journal article" date="2023" name="Int. J. Syst. Evol. Microbiol.">
        <title>Sellimonas catena sp. nov., isolated from human faeces.</title>
        <authorList>
            <person name="Hisatomi A."/>
            <person name="Ohkuma M."/>
            <person name="Sakamoto M."/>
        </authorList>
    </citation>
    <scope>NUCLEOTIDE SEQUENCE</scope>
    <source>
        <strain evidence="11 14">12EGH17</strain>
        <strain evidence="12">18CBH55</strain>
    </source>
</reference>
<dbReference type="GO" id="GO:0004595">
    <property type="term" value="F:pantetheine-phosphate adenylyltransferase activity"/>
    <property type="evidence" value="ECO:0007669"/>
    <property type="project" value="UniProtKB-UniRule"/>
</dbReference>
<dbReference type="EMBL" id="BSBO01000001">
    <property type="protein sequence ID" value="GLG02842.1"/>
    <property type="molecule type" value="Genomic_DNA"/>
</dbReference>
<dbReference type="Proteomes" id="UP001145094">
    <property type="component" value="Unassembled WGS sequence"/>
</dbReference>
<dbReference type="CDD" id="cd02163">
    <property type="entry name" value="PPAT"/>
    <property type="match status" value="1"/>
</dbReference>
<dbReference type="SUPFAM" id="SSF52374">
    <property type="entry name" value="Nucleotidylyl transferase"/>
    <property type="match status" value="1"/>
</dbReference>
<keyword evidence="1 9" id="KW-0963">Cytoplasm</keyword>
<comment type="function">
    <text evidence="9">Reversibly transfers an adenylyl group from ATP to 4'-phosphopantetheine, yielding dephospho-CoA (dPCoA) and pyrophosphate.</text>
</comment>
<comment type="caution">
    <text evidence="12">The sequence shown here is derived from an EMBL/GenBank/DDBJ whole genome shotgun (WGS) entry which is preliminary data.</text>
</comment>
<reference evidence="11" key="2">
    <citation type="submission" date="2022-11" db="EMBL/GenBank/DDBJ databases">
        <title>Draft genome sequence of Sellimonas catena strain 12EGH17.</title>
        <authorList>
            <person name="Hisatomi A."/>
            <person name="Ohkuma M."/>
            <person name="Sakamoto M."/>
        </authorList>
    </citation>
    <scope>NUCLEOTIDE SEQUENCE</scope>
    <source>
        <strain evidence="11">12EGH17</strain>
    </source>
</reference>
<keyword evidence="5 9" id="KW-0067">ATP-binding</keyword>
<keyword evidence="2 9" id="KW-0808">Transferase</keyword>
<feature type="binding site" evidence="9">
    <location>
        <position position="17"/>
    </location>
    <ligand>
        <name>ATP</name>
        <dbReference type="ChEBI" id="CHEBI:30616"/>
    </ligand>
</feature>
<evidence type="ECO:0000256" key="9">
    <source>
        <dbReference type="HAMAP-Rule" id="MF_00151"/>
    </source>
</evidence>
<keyword evidence="3 9" id="KW-0548">Nucleotidyltransferase</keyword>
<evidence type="ECO:0000256" key="5">
    <source>
        <dbReference type="ARBA" id="ARBA00022840"/>
    </source>
</evidence>
<evidence type="ECO:0000313" key="12">
    <source>
        <dbReference type="EMBL" id="GLG91343.1"/>
    </source>
</evidence>
<feature type="domain" description="Cytidyltransferase-like" evidence="10">
    <location>
        <begin position="5"/>
        <end position="133"/>
    </location>
</feature>
<name>A0A9W6FIZ8_9FIRM</name>
<evidence type="ECO:0000256" key="1">
    <source>
        <dbReference type="ARBA" id="ARBA00022490"/>
    </source>
</evidence>
<feature type="binding site" evidence="9">
    <location>
        <position position="98"/>
    </location>
    <ligand>
        <name>ATP</name>
        <dbReference type="ChEBI" id="CHEBI:30616"/>
    </ligand>
</feature>
<dbReference type="GO" id="GO:0015937">
    <property type="term" value="P:coenzyme A biosynthetic process"/>
    <property type="evidence" value="ECO:0007669"/>
    <property type="project" value="UniProtKB-UniRule"/>
</dbReference>
<dbReference type="InterPro" id="IPR014729">
    <property type="entry name" value="Rossmann-like_a/b/a_fold"/>
</dbReference>
<dbReference type="PANTHER" id="PTHR21342:SF1">
    <property type="entry name" value="PHOSPHOPANTETHEINE ADENYLYLTRANSFERASE"/>
    <property type="match status" value="1"/>
</dbReference>
<evidence type="ECO:0000313" key="11">
    <source>
        <dbReference type="EMBL" id="GLG02842.1"/>
    </source>
</evidence>
<evidence type="ECO:0000256" key="8">
    <source>
        <dbReference type="ARBA" id="ARBA00029346"/>
    </source>
</evidence>
<dbReference type="HAMAP" id="MF_00151">
    <property type="entry name" value="PPAT_bact"/>
    <property type="match status" value="1"/>
</dbReference>
<feature type="binding site" evidence="9">
    <location>
        <position position="73"/>
    </location>
    <ligand>
        <name>substrate</name>
    </ligand>
</feature>
<dbReference type="Proteomes" id="UP001145145">
    <property type="component" value="Unassembled WGS sequence"/>
</dbReference>
<keyword evidence="4 9" id="KW-0547">Nucleotide-binding</keyword>
<dbReference type="AlphaFoldDB" id="A0A9W6FIZ8"/>
<evidence type="ECO:0000256" key="7">
    <source>
        <dbReference type="ARBA" id="ARBA00022993"/>
    </source>
</evidence>
<dbReference type="GO" id="GO:0005524">
    <property type="term" value="F:ATP binding"/>
    <property type="evidence" value="ECO:0007669"/>
    <property type="project" value="UniProtKB-KW"/>
</dbReference>
<comment type="subunit">
    <text evidence="9">Homohexamer.</text>
</comment>
<dbReference type="Gene3D" id="3.40.50.620">
    <property type="entry name" value="HUPs"/>
    <property type="match status" value="1"/>
</dbReference>
<dbReference type="PRINTS" id="PR01020">
    <property type="entry name" value="LPSBIOSNTHSS"/>
</dbReference>
<evidence type="ECO:0000313" key="13">
    <source>
        <dbReference type="Proteomes" id="UP001145094"/>
    </source>
</evidence>
<reference evidence="12" key="4">
    <citation type="submission" date="2022-11" db="EMBL/GenBank/DDBJ databases">
        <title>Draft genome sequence of Sellimonas catena strain 18CBH55.</title>
        <authorList>
            <person name="Hisatomi A."/>
            <person name="Ohkuma M."/>
            <person name="Sakamoto M."/>
        </authorList>
    </citation>
    <scope>NUCLEOTIDE SEQUENCE</scope>
    <source>
        <strain evidence="12">18CBH55</strain>
    </source>
</reference>
<evidence type="ECO:0000256" key="6">
    <source>
        <dbReference type="ARBA" id="ARBA00022842"/>
    </source>
</evidence>
<dbReference type="NCBIfam" id="TIGR00125">
    <property type="entry name" value="cyt_tran_rel"/>
    <property type="match status" value="1"/>
</dbReference>
<accession>A0A9W6FIZ8</accession>
<dbReference type="EMBL" id="BSCH01000020">
    <property type="protein sequence ID" value="GLG91343.1"/>
    <property type="molecule type" value="Genomic_DNA"/>
</dbReference>
<feature type="binding site" evidence="9">
    <location>
        <position position="9"/>
    </location>
    <ligand>
        <name>substrate</name>
    </ligand>
</feature>
<organism evidence="12 13">
    <name type="scientific">Sellimonas catena</name>
    <dbReference type="NCBI Taxonomy" id="2994035"/>
    <lineage>
        <taxon>Bacteria</taxon>
        <taxon>Bacillati</taxon>
        <taxon>Bacillota</taxon>
        <taxon>Clostridia</taxon>
        <taxon>Lachnospirales</taxon>
        <taxon>Lachnospiraceae</taxon>
        <taxon>Sellimonas</taxon>
    </lineage>
</organism>
<evidence type="ECO:0000256" key="2">
    <source>
        <dbReference type="ARBA" id="ARBA00022679"/>
    </source>
</evidence>
<dbReference type="Pfam" id="PF01467">
    <property type="entry name" value="CTP_transf_like"/>
    <property type="match status" value="1"/>
</dbReference>
<dbReference type="NCBIfam" id="TIGR01510">
    <property type="entry name" value="coaD_prev_kdtB"/>
    <property type="match status" value="1"/>
</dbReference>
<comment type="similarity">
    <text evidence="9">Belongs to the bacterial CoaD family.</text>
</comment>
<dbReference type="InterPro" id="IPR001980">
    <property type="entry name" value="PPAT"/>
</dbReference>
<evidence type="ECO:0000313" key="14">
    <source>
        <dbReference type="Proteomes" id="UP001145145"/>
    </source>
</evidence>
<proteinExistence type="inferred from homology"/>
<feature type="binding site" evidence="9">
    <location>
        <begin position="9"/>
        <end position="10"/>
    </location>
    <ligand>
        <name>ATP</name>
        <dbReference type="ChEBI" id="CHEBI:30616"/>
    </ligand>
</feature>
<keyword evidence="6 9" id="KW-0460">Magnesium</keyword>
<dbReference type="EC" id="2.7.7.3" evidence="9"/>
<evidence type="ECO:0000256" key="3">
    <source>
        <dbReference type="ARBA" id="ARBA00022695"/>
    </source>
</evidence>
<dbReference type="GO" id="GO:0005737">
    <property type="term" value="C:cytoplasm"/>
    <property type="evidence" value="ECO:0007669"/>
    <property type="project" value="UniProtKB-SubCell"/>
</dbReference>
<comment type="pathway">
    <text evidence="9">Cofactor biosynthesis; coenzyme A biosynthesis; CoA from (R)-pantothenate: step 4/5.</text>
</comment>
<comment type="cofactor">
    <cofactor evidence="9">
        <name>Mg(2+)</name>
        <dbReference type="ChEBI" id="CHEBI:18420"/>
    </cofactor>
</comment>
<reference evidence="11" key="1">
    <citation type="submission" date="2022-11" db="EMBL/GenBank/DDBJ databases">
        <title>Draft genome sequence of Sellimonas catena strain 12EGH17.</title>
        <authorList>
            <person name="Atsushi H."/>
            <person name="Moriya O."/>
            <person name="Mitsuo S."/>
        </authorList>
    </citation>
    <scope>NUCLEOTIDE SEQUENCE</scope>
    <source>
        <strain evidence="11">12EGH17</strain>
    </source>
</reference>
<comment type="catalytic activity">
    <reaction evidence="8 9">
        <text>(R)-4'-phosphopantetheine + ATP + H(+) = 3'-dephospho-CoA + diphosphate</text>
        <dbReference type="Rhea" id="RHEA:19801"/>
        <dbReference type="ChEBI" id="CHEBI:15378"/>
        <dbReference type="ChEBI" id="CHEBI:30616"/>
        <dbReference type="ChEBI" id="CHEBI:33019"/>
        <dbReference type="ChEBI" id="CHEBI:57328"/>
        <dbReference type="ChEBI" id="CHEBI:61723"/>
        <dbReference type="EC" id="2.7.7.3"/>
    </reaction>
</comment>
<dbReference type="RefSeq" id="WP_087167854.1">
    <property type="nucleotide sequence ID" value="NZ_BSBO01000001.1"/>
</dbReference>
<dbReference type="PANTHER" id="PTHR21342">
    <property type="entry name" value="PHOSPHOPANTETHEINE ADENYLYLTRANSFERASE"/>
    <property type="match status" value="1"/>
</dbReference>
<feature type="site" description="Transition state stabilizer" evidence="9">
    <location>
        <position position="17"/>
    </location>
</feature>
<feature type="binding site" evidence="9">
    <location>
        <begin position="88"/>
        <end position="90"/>
    </location>
    <ligand>
        <name>ATP</name>
        <dbReference type="ChEBI" id="CHEBI:30616"/>
    </ligand>
</feature>
<comment type="subcellular location">
    <subcellularLocation>
        <location evidence="9">Cytoplasm</location>
    </subcellularLocation>
</comment>
<protein>
    <recommendedName>
        <fullName evidence="9">Phosphopantetheine adenylyltransferase</fullName>
        <ecNumber evidence="9">2.7.7.3</ecNumber>
    </recommendedName>
    <alternativeName>
        <fullName evidence="9">Dephospho-CoA pyrophosphorylase</fullName>
    </alternativeName>
    <alternativeName>
        <fullName evidence="9">Pantetheine-phosphate adenylyltransferase</fullName>
        <shortName evidence="9">PPAT</shortName>
    </alternativeName>
</protein>
<keyword evidence="7 9" id="KW-0173">Coenzyme A biosynthesis</keyword>
<gene>
    <name evidence="9 12" type="primary">coaD</name>
    <name evidence="11" type="ORF">Selli1_00160</name>
    <name evidence="12" type="ORF">Selli2_27700</name>
</gene>
<reference evidence="12" key="3">
    <citation type="submission" date="2022-11" db="EMBL/GenBank/DDBJ databases">
        <title>Draft genome sequence of Sellimonas catena strain 18CBH55.</title>
        <authorList>
            <person name="Atsushi H."/>
            <person name="Moriya O."/>
            <person name="Mitsuo S."/>
        </authorList>
    </citation>
    <scope>NUCLEOTIDE SEQUENCE</scope>
    <source>
        <strain evidence="12">18CBH55</strain>
    </source>
</reference>
<sequence>MIKAVYPGSFDPVTFGHLDIITRAAKVVDELIIGVLVNQKKTPLFTMEERLQLLQEVTKDFPNVTVKAFEGLTVEFAKQNHARLIIRGLRAVTDFEYEMQLAQINHSVDNEIDTMFFTTSLEYAFLSSTLVKEFAYYGSDTDRYVPKVVSRALKAKYPEAGNTQQ</sequence>
<dbReference type="InterPro" id="IPR004821">
    <property type="entry name" value="Cyt_trans-like"/>
</dbReference>
<feature type="binding site" evidence="9">
    <location>
        <position position="41"/>
    </location>
    <ligand>
        <name>substrate</name>
    </ligand>
</feature>
<evidence type="ECO:0000259" key="10">
    <source>
        <dbReference type="Pfam" id="PF01467"/>
    </source>
</evidence>
<feature type="binding site" evidence="9">
    <location>
        <begin position="123"/>
        <end position="129"/>
    </location>
    <ligand>
        <name>ATP</name>
        <dbReference type="ChEBI" id="CHEBI:30616"/>
    </ligand>
</feature>